<feature type="domain" description="DUF6314" evidence="1">
    <location>
        <begin position="7"/>
        <end position="133"/>
    </location>
</feature>
<dbReference type="Proteomes" id="UP001596056">
    <property type="component" value="Unassembled WGS sequence"/>
</dbReference>
<organism evidence="2 3">
    <name type="scientific">Rubellimicrobium aerolatum</name>
    <dbReference type="NCBI Taxonomy" id="490979"/>
    <lineage>
        <taxon>Bacteria</taxon>
        <taxon>Pseudomonadati</taxon>
        <taxon>Pseudomonadota</taxon>
        <taxon>Alphaproteobacteria</taxon>
        <taxon>Rhodobacterales</taxon>
        <taxon>Roseobacteraceae</taxon>
        <taxon>Rubellimicrobium</taxon>
    </lineage>
</organism>
<evidence type="ECO:0000259" key="1">
    <source>
        <dbReference type="Pfam" id="PF19834"/>
    </source>
</evidence>
<evidence type="ECO:0000313" key="2">
    <source>
        <dbReference type="EMBL" id="MFC5566242.1"/>
    </source>
</evidence>
<comment type="caution">
    <text evidence="2">The sequence shown here is derived from an EMBL/GenBank/DDBJ whole genome shotgun (WGS) entry which is preliminary data.</text>
</comment>
<dbReference type="Pfam" id="PF19834">
    <property type="entry name" value="DUF6314"/>
    <property type="match status" value="1"/>
</dbReference>
<accession>A0ABW0SBD7</accession>
<sequence>MLHLRDFLGQWRIARIIDDRLGPPGRFDGAARFTPDGEGLRYREEGTLRLGGLTLAAHRDYLWRADEGGIAVLFPDGRPFHRFRPEGRAAGTDHPCGRDLYRVAYDLTSWPDWAAEWTVTGPAKDYTMVSRYRPD</sequence>
<proteinExistence type="predicted"/>
<name>A0ABW0SBD7_9RHOB</name>
<keyword evidence="3" id="KW-1185">Reference proteome</keyword>
<gene>
    <name evidence="2" type="ORF">ACFPOC_07385</name>
</gene>
<dbReference type="RefSeq" id="WP_209839217.1">
    <property type="nucleotide sequence ID" value="NZ_JAGGJP010000004.1"/>
</dbReference>
<protein>
    <submittedName>
        <fullName evidence="2">DUF6314 family protein</fullName>
    </submittedName>
</protein>
<evidence type="ECO:0000313" key="3">
    <source>
        <dbReference type="Proteomes" id="UP001596056"/>
    </source>
</evidence>
<dbReference type="EMBL" id="JBHSNA010000004">
    <property type="protein sequence ID" value="MFC5566242.1"/>
    <property type="molecule type" value="Genomic_DNA"/>
</dbReference>
<dbReference type="InterPro" id="IPR045632">
    <property type="entry name" value="DUF6314"/>
</dbReference>
<reference evidence="3" key="1">
    <citation type="journal article" date="2019" name="Int. J. Syst. Evol. Microbiol.">
        <title>The Global Catalogue of Microorganisms (GCM) 10K type strain sequencing project: providing services to taxonomists for standard genome sequencing and annotation.</title>
        <authorList>
            <consortium name="The Broad Institute Genomics Platform"/>
            <consortium name="The Broad Institute Genome Sequencing Center for Infectious Disease"/>
            <person name="Wu L."/>
            <person name="Ma J."/>
        </authorList>
    </citation>
    <scope>NUCLEOTIDE SEQUENCE [LARGE SCALE GENOMIC DNA]</scope>
    <source>
        <strain evidence="3">KACC 11588</strain>
    </source>
</reference>